<evidence type="ECO:0000313" key="2">
    <source>
        <dbReference type="EMBL" id="NYH40364.1"/>
    </source>
</evidence>
<proteinExistence type="predicted"/>
<name>A0A7Z0BCV2_9ACTN</name>
<organism evidence="2 3">
    <name type="scientific">Micromonospora jinlongensis</name>
    <dbReference type="NCBI Taxonomy" id="1287877"/>
    <lineage>
        <taxon>Bacteria</taxon>
        <taxon>Bacillati</taxon>
        <taxon>Actinomycetota</taxon>
        <taxon>Actinomycetes</taxon>
        <taxon>Micromonosporales</taxon>
        <taxon>Micromonosporaceae</taxon>
        <taxon>Micromonospora</taxon>
    </lineage>
</organism>
<dbReference type="EMBL" id="JACCHK010000001">
    <property type="protein sequence ID" value="NYH40364.1"/>
    <property type="molecule type" value="Genomic_DNA"/>
</dbReference>
<dbReference type="AlphaFoldDB" id="A0A7Z0BCV2"/>
<evidence type="ECO:0000256" key="1">
    <source>
        <dbReference type="SAM" id="SignalP"/>
    </source>
</evidence>
<protein>
    <submittedName>
        <fullName evidence="2">Uncharacterized protein</fullName>
    </submittedName>
</protein>
<comment type="caution">
    <text evidence="2">The sequence shown here is derived from an EMBL/GenBank/DDBJ whole genome shotgun (WGS) entry which is preliminary data.</text>
</comment>
<keyword evidence="1" id="KW-0732">Signal</keyword>
<keyword evidence="3" id="KW-1185">Reference proteome</keyword>
<reference evidence="2 3" key="1">
    <citation type="submission" date="2020-07" db="EMBL/GenBank/DDBJ databases">
        <title>Sequencing the genomes of 1000 actinobacteria strains.</title>
        <authorList>
            <person name="Klenk H.-P."/>
        </authorList>
    </citation>
    <scope>NUCLEOTIDE SEQUENCE [LARGE SCALE GENOMIC DNA]</scope>
    <source>
        <strain evidence="2 3">DSM 45876</strain>
    </source>
</reference>
<feature type="chain" id="PRO_5030513884" evidence="1">
    <location>
        <begin position="20"/>
        <end position="33"/>
    </location>
</feature>
<sequence length="33" mass="3317">MIAVAVLVSVLCTTSPASASDIDWPVAPTSSAR</sequence>
<evidence type="ECO:0000313" key="3">
    <source>
        <dbReference type="Proteomes" id="UP000523545"/>
    </source>
</evidence>
<accession>A0A7Z0BCV2</accession>
<feature type="signal peptide" evidence="1">
    <location>
        <begin position="1"/>
        <end position="19"/>
    </location>
</feature>
<dbReference type="Proteomes" id="UP000523545">
    <property type="component" value="Unassembled WGS sequence"/>
</dbReference>
<gene>
    <name evidence="2" type="ORF">HNR22_000091</name>
</gene>